<comment type="caution">
    <text evidence="2">The sequence shown here is derived from an EMBL/GenBank/DDBJ whole genome shotgun (WGS) entry which is preliminary data.</text>
</comment>
<feature type="compositionally biased region" description="Polar residues" evidence="1">
    <location>
        <begin position="278"/>
        <end position="296"/>
    </location>
</feature>
<dbReference type="Proteomes" id="UP001175227">
    <property type="component" value="Unassembled WGS sequence"/>
</dbReference>
<dbReference type="EMBL" id="JAUEPR010000002">
    <property type="protein sequence ID" value="KAK0489399.1"/>
    <property type="molecule type" value="Genomic_DNA"/>
</dbReference>
<name>A0AA39PSK4_9AGAR</name>
<sequence>MYPELPPPRIGKRRRQQLREPLIRPPPPLPFLAPPISQNRYAGSFNSTSSGWGTDSNEELHEELRRLRGMISNSNVSSQGPKPLQGAAHWAPDVDSSSYDVTILRQTESHAEAPNSFHFASSHGTPMEVDATPDASSKNGAIEDEFEFKDKASKAWSNYEGRRKEIDAYNVPMRPPTLPLTPQQQQQLAMPLNQIPEYSGPLGMPNVDVSFETSLLRPSWKRRKSLARRVNTQDSSLVKPPAKKRKRSRQPVAESEQYQVNMHGEEKKPKLELPEPPTLQSLTSSADNQHGSSSAMTKPPRDNATLSYRFPQIHDGQTNLVAQHYNVDKQVEGVASPPDAVTRGPMELRHSVSGTSNDTSSICTLSSTQSSSGPADFTETVRSFRPQTELLNPCAKINEFILNTHPHANVAITHSGEWSSALSQGDDSDVLLRVLSDYMVIVRNGVAILEAR</sequence>
<feature type="region of interest" description="Disordered" evidence="1">
    <location>
        <begin position="221"/>
        <end position="306"/>
    </location>
</feature>
<feature type="compositionally biased region" description="Pro residues" evidence="1">
    <location>
        <begin position="23"/>
        <end position="33"/>
    </location>
</feature>
<organism evidence="2 3">
    <name type="scientific">Armillaria novae-zelandiae</name>
    <dbReference type="NCBI Taxonomy" id="153914"/>
    <lineage>
        <taxon>Eukaryota</taxon>
        <taxon>Fungi</taxon>
        <taxon>Dikarya</taxon>
        <taxon>Basidiomycota</taxon>
        <taxon>Agaricomycotina</taxon>
        <taxon>Agaricomycetes</taxon>
        <taxon>Agaricomycetidae</taxon>
        <taxon>Agaricales</taxon>
        <taxon>Marasmiineae</taxon>
        <taxon>Physalacriaceae</taxon>
        <taxon>Armillaria</taxon>
    </lineage>
</organism>
<proteinExistence type="predicted"/>
<reference evidence="2" key="1">
    <citation type="submission" date="2023-06" db="EMBL/GenBank/DDBJ databases">
        <authorList>
            <consortium name="Lawrence Berkeley National Laboratory"/>
            <person name="Ahrendt S."/>
            <person name="Sahu N."/>
            <person name="Indic B."/>
            <person name="Wong-Bajracharya J."/>
            <person name="Merenyi Z."/>
            <person name="Ke H.-M."/>
            <person name="Monk M."/>
            <person name="Kocsube S."/>
            <person name="Drula E."/>
            <person name="Lipzen A."/>
            <person name="Balint B."/>
            <person name="Henrissat B."/>
            <person name="Andreopoulos B."/>
            <person name="Martin F.M."/>
            <person name="Harder C.B."/>
            <person name="Rigling D."/>
            <person name="Ford K.L."/>
            <person name="Foster G.D."/>
            <person name="Pangilinan J."/>
            <person name="Papanicolaou A."/>
            <person name="Barry K."/>
            <person name="LaButti K."/>
            <person name="Viragh M."/>
            <person name="Koriabine M."/>
            <person name="Yan M."/>
            <person name="Riley R."/>
            <person name="Champramary S."/>
            <person name="Plett K.L."/>
            <person name="Tsai I.J."/>
            <person name="Slot J."/>
            <person name="Sipos G."/>
            <person name="Plett J."/>
            <person name="Nagy L.G."/>
            <person name="Grigoriev I.V."/>
        </authorList>
    </citation>
    <scope>NUCLEOTIDE SEQUENCE</scope>
    <source>
        <strain evidence="2">ICMP 16352</strain>
    </source>
</reference>
<feature type="region of interest" description="Disordered" evidence="1">
    <location>
        <begin position="350"/>
        <end position="376"/>
    </location>
</feature>
<feature type="compositionally biased region" description="Low complexity" evidence="1">
    <location>
        <begin position="359"/>
        <end position="372"/>
    </location>
</feature>
<evidence type="ECO:0000313" key="3">
    <source>
        <dbReference type="Proteomes" id="UP001175227"/>
    </source>
</evidence>
<feature type="compositionally biased region" description="Basic and acidic residues" evidence="1">
    <location>
        <begin position="263"/>
        <end position="273"/>
    </location>
</feature>
<accession>A0AA39PSK4</accession>
<gene>
    <name evidence="2" type="ORF">IW261DRAFT_1557886</name>
</gene>
<feature type="region of interest" description="Disordered" evidence="1">
    <location>
        <begin position="1"/>
        <end position="59"/>
    </location>
</feature>
<protein>
    <submittedName>
        <fullName evidence="2">Uncharacterized protein</fullName>
    </submittedName>
</protein>
<evidence type="ECO:0000313" key="2">
    <source>
        <dbReference type="EMBL" id="KAK0489399.1"/>
    </source>
</evidence>
<dbReference type="AlphaFoldDB" id="A0AA39PSK4"/>
<keyword evidence="3" id="KW-1185">Reference proteome</keyword>
<evidence type="ECO:0000256" key="1">
    <source>
        <dbReference type="SAM" id="MobiDB-lite"/>
    </source>
</evidence>
<feature type="compositionally biased region" description="Polar residues" evidence="1">
    <location>
        <begin position="36"/>
        <end position="55"/>
    </location>
</feature>